<protein>
    <submittedName>
        <fullName evidence="2 4">Uncharacterized protein</fullName>
    </submittedName>
</protein>
<dbReference type="AlphaFoldDB" id="A0A6A6YH65"/>
<organism evidence="2">
    <name type="scientific">Mytilinidion resinicola</name>
    <dbReference type="NCBI Taxonomy" id="574789"/>
    <lineage>
        <taxon>Eukaryota</taxon>
        <taxon>Fungi</taxon>
        <taxon>Dikarya</taxon>
        <taxon>Ascomycota</taxon>
        <taxon>Pezizomycotina</taxon>
        <taxon>Dothideomycetes</taxon>
        <taxon>Pleosporomycetidae</taxon>
        <taxon>Mytilinidiales</taxon>
        <taxon>Mytilinidiaceae</taxon>
        <taxon>Mytilinidion</taxon>
    </lineage>
</organism>
<dbReference type="GeneID" id="54465332"/>
<dbReference type="Proteomes" id="UP000504636">
    <property type="component" value="Unplaced"/>
</dbReference>
<feature type="non-terminal residue" evidence="2">
    <location>
        <position position="61"/>
    </location>
</feature>
<proteinExistence type="predicted"/>
<accession>A0A6A6YH65</accession>
<name>A0A6A6YH65_9PEZI</name>
<evidence type="ECO:0000313" key="4">
    <source>
        <dbReference type="RefSeq" id="XP_033574837.1"/>
    </source>
</evidence>
<gene>
    <name evidence="2 4" type="ORF">BDZ99DRAFT_509996</name>
</gene>
<evidence type="ECO:0000313" key="3">
    <source>
        <dbReference type="Proteomes" id="UP000504636"/>
    </source>
</evidence>
<reference evidence="2 4" key="1">
    <citation type="journal article" date="2020" name="Stud. Mycol.">
        <title>101 Dothideomycetes genomes: a test case for predicting lifestyles and emergence of pathogens.</title>
        <authorList>
            <person name="Haridas S."/>
            <person name="Albert R."/>
            <person name="Binder M."/>
            <person name="Bloem J."/>
            <person name="Labutti K."/>
            <person name="Salamov A."/>
            <person name="Andreopoulos B."/>
            <person name="Baker S."/>
            <person name="Barry K."/>
            <person name="Bills G."/>
            <person name="Bluhm B."/>
            <person name="Cannon C."/>
            <person name="Castanera R."/>
            <person name="Culley D."/>
            <person name="Daum C."/>
            <person name="Ezra D."/>
            <person name="Gonzalez J."/>
            <person name="Henrissat B."/>
            <person name="Kuo A."/>
            <person name="Liang C."/>
            <person name="Lipzen A."/>
            <person name="Lutzoni F."/>
            <person name="Magnuson J."/>
            <person name="Mondo S."/>
            <person name="Nolan M."/>
            <person name="Ohm R."/>
            <person name="Pangilinan J."/>
            <person name="Park H.-J."/>
            <person name="Ramirez L."/>
            <person name="Alfaro M."/>
            <person name="Sun H."/>
            <person name="Tritt A."/>
            <person name="Yoshinaga Y."/>
            <person name="Zwiers L.-H."/>
            <person name="Turgeon B."/>
            <person name="Goodwin S."/>
            <person name="Spatafora J."/>
            <person name="Crous P."/>
            <person name="Grigoriev I."/>
        </authorList>
    </citation>
    <scope>NUCLEOTIDE SEQUENCE</scope>
    <source>
        <strain evidence="2 4">CBS 304.34</strain>
    </source>
</reference>
<feature type="region of interest" description="Disordered" evidence="1">
    <location>
        <begin position="1"/>
        <end position="61"/>
    </location>
</feature>
<dbReference type="EMBL" id="MU003704">
    <property type="protein sequence ID" value="KAF2807873.1"/>
    <property type="molecule type" value="Genomic_DNA"/>
</dbReference>
<evidence type="ECO:0000256" key="1">
    <source>
        <dbReference type="SAM" id="MobiDB-lite"/>
    </source>
</evidence>
<keyword evidence="3" id="KW-1185">Reference proteome</keyword>
<reference evidence="4" key="2">
    <citation type="submission" date="2020-04" db="EMBL/GenBank/DDBJ databases">
        <authorList>
            <consortium name="NCBI Genome Project"/>
        </authorList>
    </citation>
    <scope>NUCLEOTIDE SEQUENCE</scope>
    <source>
        <strain evidence="4">CBS 304.34</strain>
    </source>
</reference>
<evidence type="ECO:0000313" key="2">
    <source>
        <dbReference type="EMBL" id="KAF2807873.1"/>
    </source>
</evidence>
<reference evidence="4" key="3">
    <citation type="submission" date="2025-04" db="UniProtKB">
        <authorList>
            <consortium name="RefSeq"/>
        </authorList>
    </citation>
    <scope>IDENTIFICATION</scope>
    <source>
        <strain evidence="4">CBS 304.34</strain>
    </source>
</reference>
<sequence>MSSVDRESSRDRDMVLNHQHSFSSESGRSHIPMWDSSDPDRAPPPLPLNPGSPVNASTRPN</sequence>
<feature type="compositionally biased region" description="Basic and acidic residues" evidence="1">
    <location>
        <begin position="1"/>
        <end position="15"/>
    </location>
</feature>
<dbReference type="RefSeq" id="XP_033574837.1">
    <property type="nucleotide sequence ID" value="XM_033724439.1"/>
</dbReference>